<reference evidence="2" key="1">
    <citation type="submission" date="2022-11" db="UniProtKB">
        <authorList>
            <consortium name="WormBaseParasite"/>
        </authorList>
    </citation>
    <scope>IDENTIFICATION</scope>
</reference>
<evidence type="ECO:0000313" key="2">
    <source>
        <dbReference type="WBParaSite" id="ES5_v2.g12331.t1"/>
    </source>
</evidence>
<organism evidence="1 2">
    <name type="scientific">Panagrolaimus sp. ES5</name>
    <dbReference type="NCBI Taxonomy" id="591445"/>
    <lineage>
        <taxon>Eukaryota</taxon>
        <taxon>Metazoa</taxon>
        <taxon>Ecdysozoa</taxon>
        <taxon>Nematoda</taxon>
        <taxon>Chromadorea</taxon>
        <taxon>Rhabditida</taxon>
        <taxon>Tylenchina</taxon>
        <taxon>Panagrolaimomorpha</taxon>
        <taxon>Panagrolaimoidea</taxon>
        <taxon>Panagrolaimidae</taxon>
        <taxon>Panagrolaimus</taxon>
    </lineage>
</organism>
<accession>A0AC34F611</accession>
<proteinExistence type="predicted"/>
<protein>
    <submittedName>
        <fullName evidence="2">Uncharacterized protein</fullName>
    </submittedName>
</protein>
<sequence length="157" mass="17992">MLKSDDTHSTLSISQDQKQSFPYFLDEDYAVSNELTDEFLIILINENSTFVKNLPTGCGSYLKSYIVQYIFTICIRLQIPDDVKYFAIDIFDTFMNTQGIALWDAVAKLNRCNKAKYKIWAKIEATISRQLTLRVVSAIQIASKLHSFHDVSDIVYA</sequence>
<name>A0AC34F611_9BILA</name>
<dbReference type="WBParaSite" id="ES5_v2.g12331.t1">
    <property type="protein sequence ID" value="ES5_v2.g12331.t1"/>
    <property type="gene ID" value="ES5_v2.g12331"/>
</dbReference>
<evidence type="ECO:0000313" key="1">
    <source>
        <dbReference type="Proteomes" id="UP000887579"/>
    </source>
</evidence>
<dbReference type="Proteomes" id="UP000887579">
    <property type="component" value="Unplaced"/>
</dbReference>